<gene>
    <name evidence="2" type="ORF">CLV63_104134</name>
</gene>
<keyword evidence="3" id="KW-1185">Reference proteome</keyword>
<comment type="caution">
    <text evidence="2">The sequence shown here is derived from an EMBL/GenBank/DDBJ whole genome shotgun (WGS) entry which is preliminary data.</text>
</comment>
<protein>
    <submittedName>
        <fullName evidence="2">Uncharacterized protein</fullName>
    </submittedName>
</protein>
<dbReference type="AlphaFoldDB" id="A0A2P8DNW5"/>
<dbReference type="EMBL" id="PYGA01000004">
    <property type="protein sequence ID" value="PSK98910.1"/>
    <property type="molecule type" value="Genomic_DNA"/>
</dbReference>
<evidence type="ECO:0000256" key="1">
    <source>
        <dbReference type="SAM" id="MobiDB-lite"/>
    </source>
</evidence>
<organism evidence="2 3">
    <name type="scientific">Murinocardiopsis flavida</name>
    <dbReference type="NCBI Taxonomy" id="645275"/>
    <lineage>
        <taxon>Bacteria</taxon>
        <taxon>Bacillati</taxon>
        <taxon>Actinomycetota</taxon>
        <taxon>Actinomycetes</taxon>
        <taxon>Streptosporangiales</taxon>
        <taxon>Nocardiopsidaceae</taxon>
        <taxon>Murinocardiopsis</taxon>
    </lineage>
</organism>
<proteinExistence type="predicted"/>
<accession>A0A2P8DNW5</accession>
<sequence>MGARQARGGRRAPPENETASATIGGCSPSSRRRPRPGPSAASMDSAGMTPDEVYTDLSTVVRVVPTRARAY</sequence>
<feature type="region of interest" description="Disordered" evidence="1">
    <location>
        <begin position="1"/>
        <end position="50"/>
    </location>
</feature>
<evidence type="ECO:0000313" key="2">
    <source>
        <dbReference type="EMBL" id="PSK98910.1"/>
    </source>
</evidence>
<evidence type="ECO:0000313" key="3">
    <source>
        <dbReference type="Proteomes" id="UP000240542"/>
    </source>
</evidence>
<dbReference type="Proteomes" id="UP000240542">
    <property type="component" value="Unassembled WGS sequence"/>
</dbReference>
<reference evidence="2 3" key="1">
    <citation type="submission" date="2018-03" db="EMBL/GenBank/DDBJ databases">
        <title>Genomic Encyclopedia of Archaeal and Bacterial Type Strains, Phase II (KMG-II): from individual species to whole genera.</title>
        <authorList>
            <person name="Goeker M."/>
        </authorList>
    </citation>
    <scope>NUCLEOTIDE SEQUENCE [LARGE SCALE GENOMIC DNA]</scope>
    <source>
        <strain evidence="2 3">DSM 45312</strain>
    </source>
</reference>
<name>A0A2P8DNW5_9ACTN</name>